<dbReference type="PANTHER" id="PTHR24359">
    <property type="entry name" value="SERINE/THREONINE-PROTEIN KINASE SBK1"/>
    <property type="match status" value="1"/>
</dbReference>
<feature type="compositionally biased region" description="Pro residues" evidence="1">
    <location>
        <begin position="660"/>
        <end position="688"/>
    </location>
</feature>
<dbReference type="InterPro" id="IPR011009">
    <property type="entry name" value="Kinase-like_dom_sf"/>
</dbReference>
<proteinExistence type="predicted"/>
<organism evidence="3 4">
    <name type="scientific">Glutinoglossum americanum</name>
    <dbReference type="NCBI Taxonomy" id="1670608"/>
    <lineage>
        <taxon>Eukaryota</taxon>
        <taxon>Fungi</taxon>
        <taxon>Dikarya</taxon>
        <taxon>Ascomycota</taxon>
        <taxon>Pezizomycotina</taxon>
        <taxon>Geoglossomycetes</taxon>
        <taxon>Geoglossales</taxon>
        <taxon>Geoglossaceae</taxon>
        <taxon>Glutinoglossum</taxon>
    </lineage>
</organism>
<dbReference type="OrthoDB" id="4062651at2759"/>
<name>A0A9P8I0D6_9PEZI</name>
<dbReference type="PROSITE" id="PS00108">
    <property type="entry name" value="PROTEIN_KINASE_ST"/>
    <property type="match status" value="1"/>
</dbReference>
<dbReference type="GO" id="GO:0005524">
    <property type="term" value="F:ATP binding"/>
    <property type="evidence" value="ECO:0007669"/>
    <property type="project" value="InterPro"/>
</dbReference>
<feature type="region of interest" description="Disordered" evidence="1">
    <location>
        <begin position="660"/>
        <end position="715"/>
    </location>
</feature>
<dbReference type="SUPFAM" id="SSF56112">
    <property type="entry name" value="Protein kinase-like (PK-like)"/>
    <property type="match status" value="1"/>
</dbReference>
<keyword evidence="4" id="KW-1185">Reference proteome</keyword>
<dbReference type="InterPro" id="IPR000719">
    <property type="entry name" value="Prot_kinase_dom"/>
</dbReference>
<evidence type="ECO:0000256" key="1">
    <source>
        <dbReference type="SAM" id="MobiDB-lite"/>
    </source>
</evidence>
<reference evidence="3" key="1">
    <citation type="submission" date="2021-03" db="EMBL/GenBank/DDBJ databases">
        <title>Comparative genomics and phylogenomic investigation of the class Geoglossomycetes provide insights into ecological specialization and systematics.</title>
        <authorList>
            <person name="Melie T."/>
            <person name="Pirro S."/>
            <person name="Miller A.N."/>
            <person name="Quandt A."/>
        </authorList>
    </citation>
    <scope>NUCLEOTIDE SEQUENCE</scope>
    <source>
        <strain evidence="3">GBOQ0MN5Z8</strain>
    </source>
</reference>
<dbReference type="Pfam" id="PF22893">
    <property type="entry name" value="ULD_2"/>
    <property type="match status" value="1"/>
</dbReference>
<dbReference type="Gene3D" id="3.30.200.20">
    <property type="entry name" value="Phosphorylase Kinase, domain 1"/>
    <property type="match status" value="1"/>
</dbReference>
<sequence>MLNKMLARLANITPQDQEEYAHSVQQISQYYKSHAESIGQVSVDTLPWDLFPTLDKQNRMIITPAAATETAVMLCATFEIWSTSGPNIDEWHLTERVVAMGRICLILQAMNKRILLQNFVTAGKTDLSLPFTECELESILGDETAREGFFKQQHIATVRDLLPGMHGSFSTDELLPLRHLENLGTGAFGSVDSVANVFTGKVYARKIFRSRKRGSRNIFETEISALRKLQSHHHIVQLVASYVHVNVMALVLLPVADSNLHDLLSTSATSRDRTGTYQILFRCFGCLASGLAFMHSQRIRHKDIKPQNILVHQSSVLLTDFGLAFDFGDSGASTTYGRPEFLTRKYCAPEAAAFGRRGRKSDVFSLGCVLLEVATVLCGIELELFEEFLSDGGPFHQNIAGALQWVGMLQEGCNDITAILPLHTCRQMLQTKAEDRPCMDDVLVSLVQGHSTTNTSSVYFCEVCLKHPNLRDILSRTVVEIFGKGEAETSLCGPDEKPGIRYKDRCMTLGDDPRVENSVAIPAKIAKTMVQIAQPPAAEKPMVVGRSLAQPISSSLASQEQDQHHSSGEEHVVKAKPLIRFIDAVGRKFSLPFHKCQTWEGMEELITQAFLHIEVIGPRVAQGHYDLCGPNEEIILPQVWEAMIEPGWTVTMVMWPVPEPPPPPPSPPPPLLPPPPPSIPLPPPPFPSPTVALTPGVVVANDGSGDATPPSKEPSRNVIVPLLMWMASRSKKP</sequence>
<dbReference type="PANTHER" id="PTHR24359:SF1">
    <property type="entry name" value="INHIBITOR OF NUCLEAR FACTOR KAPPA-B KINASE EPSILON SUBUNIT HOMOLOG 1-RELATED"/>
    <property type="match status" value="1"/>
</dbReference>
<evidence type="ECO:0000313" key="3">
    <source>
        <dbReference type="EMBL" id="KAH0536223.1"/>
    </source>
</evidence>
<evidence type="ECO:0000313" key="4">
    <source>
        <dbReference type="Proteomes" id="UP000698800"/>
    </source>
</evidence>
<dbReference type="AlphaFoldDB" id="A0A9P8I0D6"/>
<protein>
    <recommendedName>
        <fullName evidence="2">Protein kinase domain-containing protein</fullName>
    </recommendedName>
</protein>
<dbReference type="Pfam" id="PF00069">
    <property type="entry name" value="Pkinase"/>
    <property type="match status" value="1"/>
</dbReference>
<evidence type="ECO:0000259" key="2">
    <source>
        <dbReference type="PROSITE" id="PS50011"/>
    </source>
</evidence>
<dbReference type="GO" id="GO:0004674">
    <property type="term" value="F:protein serine/threonine kinase activity"/>
    <property type="evidence" value="ECO:0007669"/>
    <property type="project" value="TreeGrafter"/>
</dbReference>
<gene>
    <name evidence="3" type="ORF">FGG08_006890</name>
</gene>
<dbReference type="PROSITE" id="PS50011">
    <property type="entry name" value="PROTEIN_KINASE_DOM"/>
    <property type="match status" value="1"/>
</dbReference>
<dbReference type="Proteomes" id="UP000698800">
    <property type="component" value="Unassembled WGS sequence"/>
</dbReference>
<accession>A0A9P8I0D6</accession>
<feature type="domain" description="Protein kinase" evidence="2">
    <location>
        <begin position="177"/>
        <end position="453"/>
    </location>
</feature>
<dbReference type="InterPro" id="IPR054464">
    <property type="entry name" value="ULD_fung"/>
</dbReference>
<dbReference type="CDD" id="cd00180">
    <property type="entry name" value="PKc"/>
    <property type="match status" value="1"/>
</dbReference>
<dbReference type="Gene3D" id="1.10.510.10">
    <property type="entry name" value="Transferase(Phosphotransferase) domain 1"/>
    <property type="match status" value="1"/>
</dbReference>
<dbReference type="InterPro" id="IPR008271">
    <property type="entry name" value="Ser/Thr_kinase_AS"/>
</dbReference>
<dbReference type="EMBL" id="JAGHQL010000224">
    <property type="protein sequence ID" value="KAH0536223.1"/>
    <property type="molecule type" value="Genomic_DNA"/>
</dbReference>
<comment type="caution">
    <text evidence="3">The sequence shown here is derived from an EMBL/GenBank/DDBJ whole genome shotgun (WGS) entry which is preliminary data.</text>
</comment>
<dbReference type="SMART" id="SM00220">
    <property type="entry name" value="S_TKc"/>
    <property type="match status" value="1"/>
</dbReference>